<dbReference type="Proteomes" id="UP000092839">
    <property type="component" value="Chromosome"/>
</dbReference>
<dbReference type="OrthoDB" id="3233388at2"/>
<proteinExistence type="predicted"/>
<gene>
    <name evidence="1" type="ORF">LMTR13_21755</name>
</gene>
<dbReference type="AlphaFoldDB" id="A0A1B1USL4"/>
<evidence type="ECO:0008006" key="3">
    <source>
        <dbReference type="Google" id="ProtNLM"/>
    </source>
</evidence>
<accession>A0A1B1USL4</accession>
<evidence type="ECO:0000313" key="2">
    <source>
        <dbReference type="Proteomes" id="UP000092839"/>
    </source>
</evidence>
<reference evidence="1 2" key="1">
    <citation type="submission" date="2016-07" db="EMBL/GenBank/DDBJ databases">
        <title>Complete genome sequence of Bradyrhizobium icense LMTR 13T, a potential inoculant strain isolated from lima bean (Phaseolus lunatus) in Peru.</title>
        <authorList>
            <person name="Ormeno-Orrillo E."/>
            <person name="Duran D."/>
            <person name="Rogel M.A."/>
            <person name="Rey L."/>
            <person name="Imperial J."/>
            <person name="Ruiz-Argueso T."/>
            <person name="Martinez-Romero E."/>
        </authorList>
    </citation>
    <scope>NUCLEOTIDE SEQUENCE [LARGE SCALE GENOMIC DNA]</scope>
    <source>
        <strain evidence="1 2">LMTR 13</strain>
    </source>
</reference>
<evidence type="ECO:0000313" key="1">
    <source>
        <dbReference type="EMBL" id="ANW05757.1"/>
    </source>
</evidence>
<keyword evidence="2" id="KW-1185">Reference proteome</keyword>
<name>A0A1B1USL4_9BRAD</name>
<protein>
    <recommendedName>
        <fullName evidence="3">Type II toxin-antitoxin system RelE/ParE family toxin</fullName>
    </recommendedName>
</protein>
<dbReference type="STRING" id="1274631.LMTR13_21755"/>
<dbReference type="InterPro" id="IPR009241">
    <property type="entry name" value="HigB-like"/>
</dbReference>
<sequence>MAWRVEILNELVAAEIASLPSDMQARFLRLAERISLAGLESLSEPHVKHLEGKLWELRLTGRDGIARALYVTAIGRRVVIVRAFVKKTQKTPRSEIELALQRAKEVT</sequence>
<organism evidence="1 2">
    <name type="scientific">Bradyrhizobium icense</name>
    <dbReference type="NCBI Taxonomy" id="1274631"/>
    <lineage>
        <taxon>Bacteria</taxon>
        <taxon>Pseudomonadati</taxon>
        <taxon>Pseudomonadota</taxon>
        <taxon>Alphaproteobacteria</taxon>
        <taxon>Hyphomicrobiales</taxon>
        <taxon>Nitrobacteraceae</taxon>
        <taxon>Bradyrhizobium</taxon>
    </lineage>
</organism>
<dbReference type="RefSeq" id="WP_065732873.1">
    <property type="nucleotide sequence ID" value="NZ_CP016428.1"/>
</dbReference>
<dbReference type="EMBL" id="CP016428">
    <property type="protein sequence ID" value="ANW05757.1"/>
    <property type="molecule type" value="Genomic_DNA"/>
</dbReference>
<dbReference type="KEGG" id="bic:LMTR13_21755"/>
<dbReference type="Pfam" id="PF05973">
    <property type="entry name" value="Gp49"/>
    <property type="match status" value="1"/>
</dbReference>